<protein>
    <submittedName>
        <fullName evidence="1">Uncharacterized protein</fullName>
    </submittedName>
</protein>
<reference evidence="1" key="1">
    <citation type="submission" date="2022-10" db="EMBL/GenBank/DDBJ databases">
        <title>Tapping the CABI collections for fungal endophytes: first genome assemblies for Collariella, Neodidymelliopsis, Ascochyta clinopodiicola, Didymella pomorum, Didymosphaeria variabile, Neocosmospora piperis and Neocucurbitaria cava.</title>
        <authorList>
            <person name="Hill R."/>
        </authorList>
    </citation>
    <scope>NUCLEOTIDE SEQUENCE</scope>
    <source>
        <strain evidence="1">IMI 366586</strain>
    </source>
</reference>
<organism evidence="1 2">
    <name type="scientific">Fusarium piperis</name>
    <dbReference type="NCBI Taxonomy" id="1435070"/>
    <lineage>
        <taxon>Eukaryota</taxon>
        <taxon>Fungi</taxon>
        <taxon>Dikarya</taxon>
        <taxon>Ascomycota</taxon>
        <taxon>Pezizomycotina</taxon>
        <taxon>Sordariomycetes</taxon>
        <taxon>Hypocreomycetidae</taxon>
        <taxon>Hypocreales</taxon>
        <taxon>Nectriaceae</taxon>
        <taxon>Fusarium</taxon>
        <taxon>Fusarium solani species complex</taxon>
    </lineage>
</organism>
<evidence type="ECO:0000313" key="2">
    <source>
        <dbReference type="Proteomes" id="UP001140502"/>
    </source>
</evidence>
<gene>
    <name evidence="1" type="ORF">N0V84_006271</name>
</gene>
<accession>A0A9W9BPU0</accession>
<dbReference type="AlphaFoldDB" id="A0A9W9BPU0"/>
<evidence type="ECO:0000313" key="1">
    <source>
        <dbReference type="EMBL" id="KAJ4319635.1"/>
    </source>
</evidence>
<dbReference type="EMBL" id="JAPEUR010000121">
    <property type="protein sequence ID" value="KAJ4319635.1"/>
    <property type="molecule type" value="Genomic_DNA"/>
</dbReference>
<dbReference type="OrthoDB" id="5402033at2759"/>
<name>A0A9W9BPU0_9HYPO</name>
<comment type="caution">
    <text evidence="1">The sequence shown here is derived from an EMBL/GenBank/DDBJ whole genome shotgun (WGS) entry which is preliminary data.</text>
</comment>
<proteinExistence type="predicted"/>
<sequence>MVRTKTRARTYEEKWPNGAPSVRLGPKGRIVSNNLIFKDHTSKPALMSWNSTAAKCPLPPLSSWVYYMVHPDVPRDFDGCALHDGLTDGSSNYVDKRFRYEFFFLPGATAEECHAHYRGEMEARGTLWRQVRKVERAMKLKKQDSGEQEERPAGEETPDDLYTLCGQYFTSDQDDTIDSHLPGLFWPVRDEDCYFVGYRGYFFMYTDAEIETRGADGEARHVYLVRFDPIPVEWGEDEIPTFDPMQHPVHSEQIKVRDPNPGKDSLGDWMESTKCAFWEQVASQATSDALELGWESW</sequence>
<dbReference type="Proteomes" id="UP001140502">
    <property type="component" value="Unassembled WGS sequence"/>
</dbReference>
<keyword evidence="2" id="KW-1185">Reference proteome</keyword>